<accession>A0A168A3X7</accession>
<keyword evidence="3" id="KW-1185">Reference proteome</keyword>
<protein>
    <submittedName>
        <fullName evidence="2">Regulatory factor Sgt1</fullName>
    </submittedName>
</protein>
<dbReference type="Pfam" id="PF07093">
    <property type="entry name" value="SGT1"/>
    <property type="match status" value="1"/>
</dbReference>
<gene>
    <name evidence="2" type="ORF">AAL_05822</name>
</gene>
<comment type="caution">
    <text evidence="2">The sequence shown here is derived from an EMBL/GenBank/DDBJ whole genome shotgun (WGS) entry which is preliminary data.</text>
</comment>
<dbReference type="PANTHER" id="PTHR13060:SF0">
    <property type="entry name" value="PROTEIN ECDYSONELESS HOMOLOG"/>
    <property type="match status" value="1"/>
</dbReference>
<feature type="region of interest" description="Disordered" evidence="1">
    <location>
        <begin position="433"/>
        <end position="460"/>
    </location>
</feature>
<dbReference type="OrthoDB" id="27237at2759"/>
<dbReference type="Proteomes" id="UP000078544">
    <property type="component" value="Unassembled WGS sequence"/>
</dbReference>
<dbReference type="STRING" id="1081109.A0A168A3X7"/>
<dbReference type="AlphaFoldDB" id="A0A168A3X7"/>
<sequence length="604" mass="68177">MDASGSSTLGEVDVTQQQTENCVSYRLFIIDEEHNNREGIRELVSLRKAAAALCDNLTKNYIWQRDNFQLELKTEQGLSFLYGSTDYGDSVEDEWLIVYILRELSESFPQLWVRVADSDGEFLLIEAAAVLPQWISPEIDQHRVWIHQGKLWLIPAPLSDSEKGVSCAGQLTLRDAIECLRRKATDLVHSPLVEAEAFYRLQKYPDFIEASLHYSTIAIPRKLAYVLHTFPRSIAMAVEAFYLRDVLSLRPIMAGSDSLTFYPEDIVLMSVQFSKVLFAQLKSQRFESPPIWQRLSDNPPEALTATSNKAALTRQIEMGMKLTCGFEMLSRKASESKHRVVREMDILLKDQAEDGHHVLPTNEEMRAWPNYRRDDAENWMDIDYEDFERELLGQRAHDTVKEHSGFGSAQTQTDLRKIVSRFEAFLNDDKAGLDGADLDEVRSSDEDDETEDSEFEDKIVSFDDEAFAQMMREMMGLPGQPQSTKTIVTERGESSSAGGQDDDSGELQELALQFETELKQHGALDLEANLDKNRERLTGATDTKEQLAGTANDPEGEVDVDYNLAMNILESFKGQAGLAGPASNLLGMMGITLPRDEDDKEDDP</sequence>
<dbReference type="GO" id="GO:0005634">
    <property type="term" value="C:nucleus"/>
    <property type="evidence" value="ECO:0007669"/>
    <property type="project" value="TreeGrafter"/>
</dbReference>
<feature type="compositionally biased region" description="Acidic residues" evidence="1">
    <location>
        <begin position="445"/>
        <end position="455"/>
    </location>
</feature>
<organism evidence="2 3">
    <name type="scientific">Moelleriella libera RCEF 2490</name>
    <dbReference type="NCBI Taxonomy" id="1081109"/>
    <lineage>
        <taxon>Eukaryota</taxon>
        <taxon>Fungi</taxon>
        <taxon>Dikarya</taxon>
        <taxon>Ascomycota</taxon>
        <taxon>Pezizomycotina</taxon>
        <taxon>Sordariomycetes</taxon>
        <taxon>Hypocreomycetidae</taxon>
        <taxon>Hypocreales</taxon>
        <taxon>Clavicipitaceae</taxon>
        <taxon>Moelleriella</taxon>
    </lineage>
</organism>
<name>A0A168A3X7_9HYPO</name>
<evidence type="ECO:0000313" key="2">
    <source>
        <dbReference type="EMBL" id="KZZ93437.1"/>
    </source>
</evidence>
<reference evidence="2 3" key="1">
    <citation type="journal article" date="2016" name="Genome Biol. Evol.">
        <title>Divergent and convergent evolution of fungal pathogenicity.</title>
        <authorList>
            <person name="Shang Y."/>
            <person name="Xiao G."/>
            <person name="Zheng P."/>
            <person name="Cen K."/>
            <person name="Zhan S."/>
            <person name="Wang C."/>
        </authorList>
    </citation>
    <scope>NUCLEOTIDE SEQUENCE [LARGE SCALE GENOMIC DNA]</scope>
    <source>
        <strain evidence="2 3">RCEF 2490</strain>
    </source>
</reference>
<evidence type="ECO:0000256" key="1">
    <source>
        <dbReference type="SAM" id="MobiDB-lite"/>
    </source>
</evidence>
<dbReference type="InterPro" id="IPR010770">
    <property type="entry name" value="Ecd"/>
</dbReference>
<proteinExistence type="predicted"/>
<evidence type="ECO:0000313" key="3">
    <source>
        <dbReference type="Proteomes" id="UP000078544"/>
    </source>
</evidence>
<dbReference type="EMBL" id="AZGY01000013">
    <property type="protein sequence ID" value="KZZ93437.1"/>
    <property type="molecule type" value="Genomic_DNA"/>
</dbReference>
<dbReference type="PANTHER" id="PTHR13060">
    <property type="entry name" value="SGT1 PROTEIN HSGT1 SUPPRESSOR OF GCR2"/>
    <property type="match status" value="1"/>
</dbReference>
<feature type="region of interest" description="Disordered" evidence="1">
    <location>
        <begin position="477"/>
        <end position="505"/>
    </location>
</feature>